<organism evidence="1 2">
    <name type="scientific">Scyliorhinus torazame</name>
    <name type="common">Cloudy catshark</name>
    <name type="synonym">Catulus torazame</name>
    <dbReference type="NCBI Taxonomy" id="75743"/>
    <lineage>
        <taxon>Eukaryota</taxon>
        <taxon>Metazoa</taxon>
        <taxon>Chordata</taxon>
        <taxon>Craniata</taxon>
        <taxon>Vertebrata</taxon>
        <taxon>Chondrichthyes</taxon>
        <taxon>Elasmobranchii</taxon>
        <taxon>Galeomorphii</taxon>
        <taxon>Galeoidea</taxon>
        <taxon>Carcharhiniformes</taxon>
        <taxon>Scyliorhinidae</taxon>
        <taxon>Scyliorhinus</taxon>
    </lineage>
</organism>
<evidence type="ECO:0000313" key="2">
    <source>
        <dbReference type="Proteomes" id="UP000288216"/>
    </source>
</evidence>
<name>A0A401PHG0_SCYTO</name>
<evidence type="ECO:0000313" key="1">
    <source>
        <dbReference type="EMBL" id="GCB72529.1"/>
    </source>
</evidence>
<dbReference type="EMBL" id="BFAA01000488">
    <property type="protein sequence ID" value="GCB72529.1"/>
    <property type="molecule type" value="Genomic_DNA"/>
</dbReference>
<dbReference type="OrthoDB" id="410381at2759"/>
<accession>A0A401PHG0</accession>
<reference evidence="1 2" key="1">
    <citation type="journal article" date="2018" name="Nat. Ecol. Evol.">
        <title>Shark genomes provide insights into elasmobranch evolution and the origin of vertebrates.</title>
        <authorList>
            <person name="Hara Y"/>
            <person name="Yamaguchi K"/>
            <person name="Onimaru K"/>
            <person name="Kadota M"/>
            <person name="Koyanagi M"/>
            <person name="Keeley SD"/>
            <person name="Tatsumi K"/>
            <person name="Tanaka K"/>
            <person name="Motone F"/>
            <person name="Kageyama Y"/>
            <person name="Nozu R"/>
            <person name="Adachi N"/>
            <person name="Nishimura O"/>
            <person name="Nakagawa R"/>
            <person name="Tanegashima C"/>
            <person name="Kiyatake I"/>
            <person name="Matsumoto R"/>
            <person name="Murakumo K"/>
            <person name="Nishida K"/>
            <person name="Terakita A"/>
            <person name="Kuratani S"/>
            <person name="Sato K"/>
            <person name="Hyodo S Kuraku.S."/>
        </authorList>
    </citation>
    <scope>NUCLEOTIDE SEQUENCE [LARGE SCALE GENOMIC DNA]</scope>
</reference>
<sequence>MAKRSNGVLGRQSIVNCNENSRLLEFCMEYELVQQKAKLKTTLEYWHLLDYIVVGQRDVLYTRYTNHRLVQAIAAFRIKSALKEKAHKQENYKSTDSMEQK</sequence>
<proteinExistence type="predicted"/>
<protein>
    <submittedName>
        <fullName evidence="1">Uncharacterized protein</fullName>
    </submittedName>
</protein>
<dbReference type="Proteomes" id="UP000288216">
    <property type="component" value="Unassembled WGS sequence"/>
</dbReference>
<dbReference type="AlphaFoldDB" id="A0A401PHG0"/>
<keyword evidence="2" id="KW-1185">Reference proteome</keyword>
<gene>
    <name evidence="1" type="ORF">scyTo_0002045</name>
</gene>
<comment type="caution">
    <text evidence="1">The sequence shown here is derived from an EMBL/GenBank/DDBJ whole genome shotgun (WGS) entry which is preliminary data.</text>
</comment>